<proteinExistence type="predicted"/>
<dbReference type="Pfam" id="PF00817">
    <property type="entry name" value="IMS"/>
    <property type="match status" value="1"/>
</dbReference>
<dbReference type="PANTHER" id="PTHR35369">
    <property type="entry name" value="BLR3025 PROTEIN-RELATED"/>
    <property type="match status" value="1"/>
</dbReference>
<dbReference type="InterPro" id="IPR043502">
    <property type="entry name" value="DNA/RNA_pol_sf"/>
</dbReference>
<dbReference type="Gene3D" id="3.40.1170.60">
    <property type="match status" value="1"/>
</dbReference>
<sequence>MRSIVLEIPDWPVVAYLRSLGAGGDDSGGSGSGGSGSAGNGSAGNGPPGGDDAAPIAIVHGNVVVACSPAARAEGVQVGRRRRDAQARCPALIIVPDDPARDQREFLPAVRAIEEKAPGVQIVRPGLCALRARGPARYYGGEGAAVRALQETLAGLGFDDVRGGVADGLFTAEQAARRTGVGVGVGVGTMDAAARMRIIPPGESAPFLAPLSVTELDDPDLADLLVRLGVRTLGAFAAFDESQVQARLGERGVRLRALAGGADSRPVTPRVPPPELERAIAFEPPLEAADQVAFAVRTTADAFIAAVDTAGLVCTEVRIELTDEEGCHSERVWQHPACFSAAEVVDRVRWQLEGAGLTARVARVRIAPEAVDAASRHQPGLIGRGSDERLHHALSRVQALLGHTGVVTPAIGGGRWLAERQVLVPWGDRGPSPEERRRPWPGSLPAPHPTTVFPRPVAVEVRAADGGPVEVDARGILNSAPDVLLADGAKTTIVAWTGPWPIQERQWDAVRHRSAERFQVLDAEQNAWLLVRENGRWWAEGRYD</sequence>
<keyword evidence="1" id="KW-0227">DNA damage</keyword>
<dbReference type="EMBL" id="JASXSZ010000008">
    <property type="protein sequence ID" value="MDL9981457.1"/>
    <property type="molecule type" value="Genomic_DNA"/>
</dbReference>
<feature type="compositionally biased region" description="Gly residues" evidence="2">
    <location>
        <begin position="24"/>
        <end position="49"/>
    </location>
</feature>
<name>A0ABT7N423_9MICO</name>
<feature type="region of interest" description="Disordered" evidence="2">
    <location>
        <begin position="24"/>
        <end position="53"/>
    </location>
</feature>
<dbReference type="PANTHER" id="PTHR35369:SF2">
    <property type="entry name" value="BLR3025 PROTEIN"/>
    <property type="match status" value="1"/>
</dbReference>
<organism evidence="4 5">
    <name type="scientific">Microbacterium candidum</name>
    <dbReference type="NCBI Taxonomy" id="3041922"/>
    <lineage>
        <taxon>Bacteria</taxon>
        <taxon>Bacillati</taxon>
        <taxon>Actinomycetota</taxon>
        <taxon>Actinomycetes</taxon>
        <taxon>Micrococcales</taxon>
        <taxon>Microbacteriaceae</taxon>
        <taxon>Microbacterium</taxon>
    </lineage>
</organism>
<dbReference type="RefSeq" id="WP_286290576.1">
    <property type="nucleotide sequence ID" value="NZ_JASXSZ010000008.1"/>
</dbReference>
<comment type="caution">
    <text evidence="4">The sequence shown here is derived from an EMBL/GenBank/DDBJ whole genome shotgun (WGS) entry which is preliminary data.</text>
</comment>
<dbReference type="SUPFAM" id="SSF56672">
    <property type="entry name" value="DNA/RNA polymerases"/>
    <property type="match status" value="1"/>
</dbReference>
<keyword evidence="5" id="KW-1185">Reference proteome</keyword>
<feature type="region of interest" description="Disordered" evidence="2">
    <location>
        <begin position="428"/>
        <end position="449"/>
    </location>
</feature>
<dbReference type="InterPro" id="IPR001126">
    <property type="entry name" value="UmuC"/>
</dbReference>
<evidence type="ECO:0000259" key="3">
    <source>
        <dbReference type="Pfam" id="PF00817"/>
    </source>
</evidence>
<accession>A0ABT7N423</accession>
<protein>
    <submittedName>
        <fullName evidence="4">DNA polymerase Y family protein</fullName>
    </submittedName>
</protein>
<reference evidence="4 5" key="1">
    <citation type="submission" date="2023-06" db="EMBL/GenBank/DDBJ databases">
        <title>Microbacterium sp. nov., isolated from a waste landfill.</title>
        <authorList>
            <person name="Wen W."/>
        </authorList>
    </citation>
    <scope>NUCLEOTIDE SEQUENCE [LARGE SCALE GENOMIC DNA]</scope>
    <source>
        <strain evidence="4 5">ASV49</strain>
    </source>
</reference>
<dbReference type="Proteomes" id="UP001235064">
    <property type="component" value="Unassembled WGS sequence"/>
</dbReference>
<evidence type="ECO:0000313" key="4">
    <source>
        <dbReference type="EMBL" id="MDL9981457.1"/>
    </source>
</evidence>
<evidence type="ECO:0000313" key="5">
    <source>
        <dbReference type="Proteomes" id="UP001235064"/>
    </source>
</evidence>
<gene>
    <name evidence="4" type="ORF">QSV35_19160</name>
</gene>
<evidence type="ECO:0000256" key="2">
    <source>
        <dbReference type="SAM" id="MobiDB-lite"/>
    </source>
</evidence>
<feature type="domain" description="UmuC" evidence="3">
    <location>
        <begin position="54"/>
        <end position="168"/>
    </location>
</feature>
<evidence type="ECO:0000256" key="1">
    <source>
        <dbReference type="ARBA" id="ARBA00022763"/>
    </source>
</evidence>
<dbReference type="InterPro" id="IPR050356">
    <property type="entry name" value="SulA_CellDiv_inhibitor"/>
</dbReference>